<protein>
    <submittedName>
        <fullName evidence="1">Uncharacterized protein</fullName>
    </submittedName>
</protein>
<name>A0A7K1USV8_9NOCA</name>
<keyword evidence="2" id="KW-1185">Reference proteome</keyword>
<organism evidence="1 2">
    <name type="scientific">Nocardia terrae</name>
    <dbReference type="NCBI Taxonomy" id="2675851"/>
    <lineage>
        <taxon>Bacteria</taxon>
        <taxon>Bacillati</taxon>
        <taxon>Actinomycetota</taxon>
        <taxon>Actinomycetes</taxon>
        <taxon>Mycobacteriales</taxon>
        <taxon>Nocardiaceae</taxon>
        <taxon>Nocardia</taxon>
    </lineage>
</organism>
<dbReference type="RefSeq" id="WP_157386765.1">
    <property type="nucleotide sequence ID" value="NZ_WRPP01000001.1"/>
</dbReference>
<comment type="caution">
    <text evidence="1">The sequence shown here is derived from an EMBL/GenBank/DDBJ whole genome shotgun (WGS) entry which is preliminary data.</text>
</comment>
<gene>
    <name evidence="1" type="ORF">GPX89_09185</name>
</gene>
<evidence type="ECO:0000313" key="2">
    <source>
        <dbReference type="Proteomes" id="UP000466794"/>
    </source>
</evidence>
<dbReference type="AlphaFoldDB" id="A0A7K1USV8"/>
<evidence type="ECO:0000313" key="1">
    <source>
        <dbReference type="EMBL" id="MVU77420.1"/>
    </source>
</evidence>
<dbReference type="EMBL" id="WRPP01000001">
    <property type="protein sequence ID" value="MVU77420.1"/>
    <property type="molecule type" value="Genomic_DNA"/>
</dbReference>
<sequence>MSQSRKDRPLLIVINEMGGASNTDVTRQMRRALARLGIAPERVGVWPNIPCPDLWSMPAKDIHNELERLLDLSHLPGGEVQS</sequence>
<accession>A0A7K1USV8</accession>
<reference evidence="1 2" key="1">
    <citation type="submission" date="2019-12" db="EMBL/GenBank/DDBJ databases">
        <title>Nocardia sp. nov. ET3-3 isolated from soil.</title>
        <authorList>
            <person name="Kanchanasin P."/>
            <person name="Tanasupawat S."/>
            <person name="Yuki M."/>
            <person name="Kudo T."/>
        </authorList>
    </citation>
    <scope>NUCLEOTIDE SEQUENCE [LARGE SCALE GENOMIC DNA]</scope>
    <source>
        <strain evidence="1 2">ET3-3</strain>
    </source>
</reference>
<dbReference type="Proteomes" id="UP000466794">
    <property type="component" value="Unassembled WGS sequence"/>
</dbReference>
<proteinExistence type="predicted"/>